<evidence type="ECO:0000313" key="2">
    <source>
        <dbReference type="Proteomes" id="UP000000724"/>
    </source>
</evidence>
<dbReference type="VEuPathDB" id="FungiDB:PCH_Pc21g10280"/>
<protein>
    <submittedName>
        <fullName evidence="1">Uncharacterized protein</fullName>
    </submittedName>
</protein>
<dbReference type="Proteomes" id="UP000000724">
    <property type="component" value="Contig Pc00c21"/>
</dbReference>
<accession>B6HIH5</accession>
<proteinExistence type="predicted"/>
<name>B6HIH5_PENRW</name>
<organism evidence="1 2">
    <name type="scientific">Penicillium rubens (strain ATCC 28089 / DSM 1075 / NRRL 1951 / Wisconsin 54-1255)</name>
    <name type="common">Penicillium chrysogenum</name>
    <dbReference type="NCBI Taxonomy" id="500485"/>
    <lineage>
        <taxon>Eukaryota</taxon>
        <taxon>Fungi</taxon>
        <taxon>Dikarya</taxon>
        <taxon>Ascomycota</taxon>
        <taxon>Pezizomycotina</taxon>
        <taxon>Eurotiomycetes</taxon>
        <taxon>Eurotiomycetidae</taxon>
        <taxon>Eurotiales</taxon>
        <taxon>Aspergillaceae</taxon>
        <taxon>Penicillium</taxon>
        <taxon>Penicillium chrysogenum species complex</taxon>
    </lineage>
</organism>
<dbReference type="HOGENOM" id="CLU_2050411_0_0_1"/>
<evidence type="ECO:0000313" key="1">
    <source>
        <dbReference type="EMBL" id="CAP95925.1"/>
    </source>
</evidence>
<dbReference type="EMBL" id="AM920436">
    <property type="protein sequence ID" value="CAP95925.1"/>
    <property type="molecule type" value="Genomic_DNA"/>
</dbReference>
<sequence length="120" mass="13204">MLGVDSYHATVQTNNNDKCSCVDLYMFHTHLYLQRVEFGCGWTASCIISPPMVVRICGYYLPVSASLTQARVMGELPHRAPDTDGMCIAGDIQGQSKAAMWKLSEPTRVSGILKVSAYLD</sequence>
<reference evidence="1 2" key="1">
    <citation type="journal article" date="2008" name="Nat. Biotechnol.">
        <title>Genome sequencing and analysis of the filamentous fungus Penicillium chrysogenum.</title>
        <authorList>
            <person name="van den Berg M.A."/>
            <person name="Albang R."/>
            <person name="Albermann K."/>
            <person name="Badger J.H."/>
            <person name="Daran J.-M."/>
            <person name="Driessen A.J.M."/>
            <person name="Garcia-Estrada C."/>
            <person name="Fedorova N.D."/>
            <person name="Harris D.M."/>
            <person name="Heijne W.H.M."/>
            <person name="Joardar V.S."/>
            <person name="Kiel J.A.K.W."/>
            <person name="Kovalchuk A."/>
            <person name="Martin J.F."/>
            <person name="Nierman W.C."/>
            <person name="Nijland J.G."/>
            <person name="Pronk J.T."/>
            <person name="Roubos J.A."/>
            <person name="van der Klei I.J."/>
            <person name="van Peij N.N.M.E."/>
            <person name="Veenhuis M."/>
            <person name="von Doehren H."/>
            <person name="Wagner C."/>
            <person name="Wortman J.R."/>
            <person name="Bovenberg R.A.L."/>
        </authorList>
    </citation>
    <scope>NUCLEOTIDE SEQUENCE [LARGE SCALE GENOMIC DNA]</scope>
    <source>
        <strain evidence="2">ATCC 28089 / DSM 1075 / NRRL 1951 / Wisconsin 54-1255</strain>
    </source>
</reference>
<gene>
    <name evidence="1" type="ORF">Pc21g10280</name>
    <name evidence="1" type="ORF">PCH_Pc21g10280</name>
</gene>
<dbReference type="AlphaFoldDB" id="B6HIH5"/>
<keyword evidence="2" id="KW-1185">Reference proteome</keyword>